<dbReference type="HOGENOM" id="CLU_023672_0_0_6"/>
<dbReference type="AlphaFoldDB" id="Q0A877"/>
<accession>Q0A877</accession>
<keyword evidence="8" id="KW-1185">Reference proteome</keyword>
<dbReference type="KEGG" id="aeh:Mlg_1614"/>
<evidence type="ECO:0000256" key="4">
    <source>
        <dbReference type="ARBA" id="ARBA00023136"/>
    </source>
</evidence>
<feature type="transmembrane region" description="Helical" evidence="6">
    <location>
        <begin position="630"/>
        <end position="657"/>
    </location>
</feature>
<feature type="transmembrane region" description="Helical" evidence="6">
    <location>
        <begin position="377"/>
        <end position="395"/>
    </location>
</feature>
<dbReference type="InterPro" id="IPR011385">
    <property type="entry name" value="Site-sp_rcmbase"/>
</dbReference>
<feature type="transmembrane region" description="Helical" evidence="6">
    <location>
        <begin position="577"/>
        <end position="600"/>
    </location>
</feature>
<dbReference type="Gene3D" id="1.20.1080.10">
    <property type="entry name" value="Glycerol uptake facilitator protein"/>
    <property type="match status" value="1"/>
</dbReference>
<evidence type="ECO:0000256" key="3">
    <source>
        <dbReference type="ARBA" id="ARBA00022989"/>
    </source>
</evidence>
<feature type="transmembrane region" description="Helical" evidence="6">
    <location>
        <begin position="468"/>
        <end position="493"/>
    </location>
</feature>
<feature type="transmembrane region" description="Helical" evidence="6">
    <location>
        <begin position="513"/>
        <end position="538"/>
    </location>
</feature>
<sequence>MAQSGCGGIMVIVSLRAPKRPSSGKSEDRSGMNEDASAALQQALESKGADNLVAALRPIINWLRPADPAQPLTAEQRVSTLAETLTRREDLRTPLQALLRASLSQATHLPLHTEIGLFSRRGFIGEFGQRFYERLNPRPRDPGNLRDLLDQLFDRPDDPEWVTAVPDAAWLTLFDALGPSAGATDPACERAREQALYAVEMLSLWVAAEELEPELLRLDPGLAERDSPFVAQEREVAGYIRAYNQWLEEADAPCPDDGHARALLEQCREQLDHFHRRAVTLGSTIGLTHLLARLEQTLERIVTLLDILSPASGAQRRQVAVRLFKSLVRENARQTSLRALWQDNTHLVARSITEQASKTGEHYITEDRRDYLGMLRAGAGAGLIIGFMALIKIRLVEMGLSPGWETVWVSLNYGLGFVLIHILHFTVATKQPAMTAARLAAVIETGDQGAADRRKLAQLLLQVGRSQFAAVVGNVSVALPIALLVGWLSISAFNTPALSPGQADYLMEGLRPLMGLALLHAAIAGVWLFVAGLIAGFFDNRAAYLDLARRLRGNPHLARVLPDGPRARIADYLDQHYGALAGNFLFGVLLGTTGYAGYLIGLPLDIQHVAFGSANLGYAATVLDPGPALFLLYLGFVLLIGAVNLWVSFGLALHVALRARGVRLGNLRALARAYGQALREAPRTFLFPPGDAPDHPRD</sequence>
<evidence type="ECO:0000256" key="1">
    <source>
        <dbReference type="ARBA" id="ARBA00004141"/>
    </source>
</evidence>
<protein>
    <submittedName>
        <fullName evidence="7">Site-specific recombinase</fullName>
    </submittedName>
</protein>
<keyword evidence="2 6" id="KW-0812">Transmembrane</keyword>
<dbReference type="GO" id="GO:0016020">
    <property type="term" value="C:membrane"/>
    <property type="evidence" value="ECO:0007669"/>
    <property type="project" value="UniProtKB-SubCell"/>
</dbReference>
<dbReference type="InterPro" id="IPR023271">
    <property type="entry name" value="Aquaporin-like"/>
</dbReference>
<evidence type="ECO:0000256" key="6">
    <source>
        <dbReference type="SAM" id="Phobius"/>
    </source>
</evidence>
<dbReference type="EMBL" id="CP000453">
    <property type="protein sequence ID" value="ABI56960.1"/>
    <property type="molecule type" value="Genomic_DNA"/>
</dbReference>
<evidence type="ECO:0000313" key="7">
    <source>
        <dbReference type="EMBL" id="ABI56960.1"/>
    </source>
</evidence>
<proteinExistence type="predicted"/>
<dbReference type="Proteomes" id="UP000001962">
    <property type="component" value="Chromosome"/>
</dbReference>
<keyword evidence="4 6" id="KW-0472">Membrane</keyword>
<evidence type="ECO:0000313" key="8">
    <source>
        <dbReference type="Proteomes" id="UP000001962"/>
    </source>
</evidence>
<gene>
    <name evidence="7" type="ordered locus">Mlg_1614</name>
</gene>
<evidence type="ECO:0000256" key="5">
    <source>
        <dbReference type="SAM" id="MobiDB-lite"/>
    </source>
</evidence>
<organism evidence="7 8">
    <name type="scientific">Alkalilimnicola ehrlichii (strain ATCC BAA-1101 / DSM 17681 / MLHE-1)</name>
    <dbReference type="NCBI Taxonomy" id="187272"/>
    <lineage>
        <taxon>Bacteria</taxon>
        <taxon>Pseudomonadati</taxon>
        <taxon>Pseudomonadota</taxon>
        <taxon>Gammaproteobacteria</taxon>
        <taxon>Chromatiales</taxon>
        <taxon>Ectothiorhodospiraceae</taxon>
        <taxon>Alkalilimnicola</taxon>
    </lineage>
</organism>
<feature type="transmembrane region" description="Helical" evidence="6">
    <location>
        <begin position="407"/>
        <end position="428"/>
    </location>
</feature>
<reference evidence="8" key="1">
    <citation type="submission" date="2006-08" db="EMBL/GenBank/DDBJ databases">
        <title>Complete sequence of Alkalilimnicola ehrilichei MLHE-1.</title>
        <authorList>
            <person name="Copeland A."/>
            <person name="Lucas S."/>
            <person name="Lapidus A."/>
            <person name="Barry K."/>
            <person name="Detter J.C."/>
            <person name="Glavina del Rio T."/>
            <person name="Hammon N."/>
            <person name="Israni S."/>
            <person name="Dalin E."/>
            <person name="Tice H."/>
            <person name="Pitluck S."/>
            <person name="Sims D."/>
            <person name="Brettin T."/>
            <person name="Bruce D."/>
            <person name="Han C."/>
            <person name="Tapia R."/>
            <person name="Gilna P."/>
            <person name="Schmutz J."/>
            <person name="Larimer F."/>
            <person name="Land M."/>
            <person name="Hauser L."/>
            <person name="Kyrpides N."/>
            <person name="Mikhailova N."/>
            <person name="Oremland R.S."/>
            <person name="Hoeft S.E."/>
            <person name="Switzer-Blum J."/>
            <person name="Kulp T."/>
            <person name="King G."/>
            <person name="Tabita R."/>
            <person name="Witte B."/>
            <person name="Santini J.M."/>
            <person name="Basu P."/>
            <person name="Hollibaugh J.T."/>
            <person name="Xie G."/>
            <person name="Stolz J.F."/>
            <person name="Richardson P."/>
        </authorList>
    </citation>
    <scope>NUCLEOTIDE SEQUENCE [LARGE SCALE GENOMIC DNA]</scope>
    <source>
        <strain evidence="8">ATCC BAA-1101 / DSM 17681 / MLHE-1</strain>
    </source>
</reference>
<feature type="region of interest" description="Disordered" evidence="5">
    <location>
        <begin position="17"/>
        <end position="37"/>
    </location>
</feature>
<dbReference type="eggNOG" id="COG4389">
    <property type="taxonomic scope" value="Bacteria"/>
</dbReference>
<evidence type="ECO:0000256" key="2">
    <source>
        <dbReference type="ARBA" id="ARBA00022692"/>
    </source>
</evidence>
<dbReference type="PIRSF" id="PIRSF015380">
    <property type="entry name" value="Site-sp_rcmb"/>
    <property type="match status" value="1"/>
</dbReference>
<name>Q0A877_ALKEH</name>
<dbReference type="Pfam" id="PF10136">
    <property type="entry name" value="SpecificRecomb"/>
    <property type="match status" value="1"/>
</dbReference>
<comment type="subcellular location">
    <subcellularLocation>
        <location evidence="1">Membrane</location>
        <topology evidence="1">Multi-pass membrane protein</topology>
    </subcellularLocation>
</comment>
<keyword evidence="3 6" id="KW-1133">Transmembrane helix</keyword>